<accession>A0A6G0VWB2</accession>
<dbReference type="InterPro" id="IPR036875">
    <property type="entry name" value="Znf_CCHC_sf"/>
</dbReference>
<dbReference type="PANTHER" id="PTHR47331:SF5">
    <property type="entry name" value="RIBONUCLEASE H"/>
    <property type="match status" value="1"/>
</dbReference>
<dbReference type="Proteomes" id="UP000478052">
    <property type="component" value="Unassembled WGS sequence"/>
</dbReference>
<evidence type="ECO:0000313" key="2">
    <source>
        <dbReference type="Proteomes" id="UP000478052"/>
    </source>
</evidence>
<reference evidence="1 2" key="1">
    <citation type="submission" date="2019-08" db="EMBL/GenBank/DDBJ databases">
        <title>Whole genome of Aphis craccivora.</title>
        <authorList>
            <person name="Voronova N.V."/>
            <person name="Shulinski R.S."/>
            <person name="Bandarenka Y.V."/>
            <person name="Zhorov D.G."/>
            <person name="Warner D."/>
        </authorList>
    </citation>
    <scope>NUCLEOTIDE SEQUENCE [LARGE SCALE GENOMIC DNA]</scope>
    <source>
        <strain evidence="1">180601</strain>
        <tissue evidence="1">Whole Body</tissue>
    </source>
</reference>
<keyword evidence="2" id="KW-1185">Reference proteome</keyword>
<proteinExistence type="predicted"/>
<dbReference type="PANTHER" id="PTHR47331">
    <property type="entry name" value="PHD-TYPE DOMAIN-CONTAINING PROTEIN"/>
    <property type="match status" value="1"/>
</dbReference>
<dbReference type="GO" id="GO:0003676">
    <property type="term" value="F:nucleic acid binding"/>
    <property type="evidence" value="ECO:0007669"/>
    <property type="project" value="InterPro"/>
</dbReference>
<dbReference type="AlphaFoldDB" id="A0A6G0VWB2"/>
<organism evidence="1 2">
    <name type="scientific">Aphis craccivora</name>
    <name type="common">Cowpea aphid</name>
    <dbReference type="NCBI Taxonomy" id="307492"/>
    <lineage>
        <taxon>Eukaryota</taxon>
        <taxon>Metazoa</taxon>
        <taxon>Ecdysozoa</taxon>
        <taxon>Arthropoda</taxon>
        <taxon>Hexapoda</taxon>
        <taxon>Insecta</taxon>
        <taxon>Pterygota</taxon>
        <taxon>Neoptera</taxon>
        <taxon>Paraneoptera</taxon>
        <taxon>Hemiptera</taxon>
        <taxon>Sternorrhyncha</taxon>
        <taxon>Aphidomorpha</taxon>
        <taxon>Aphidoidea</taxon>
        <taxon>Aphididae</taxon>
        <taxon>Aphidini</taxon>
        <taxon>Aphis</taxon>
        <taxon>Aphis</taxon>
    </lineage>
</organism>
<dbReference type="Pfam" id="PF03564">
    <property type="entry name" value="DUF1759"/>
    <property type="match status" value="1"/>
</dbReference>
<name>A0A6G0VWB2_APHCR</name>
<evidence type="ECO:0008006" key="3">
    <source>
        <dbReference type="Google" id="ProtNLM"/>
    </source>
</evidence>
<sequence length="462" mass="50918">MTDTKDLERLTRGKARTEILRTTVVASIRSVHELALRVASEPNDEAVLGFLVSLDKTNKYASGLPAEVRALITESKAIADSLIPKGADAVDMSYINSNFTSRNVPTPFAPPTVITNSNSRLPEIPLPKFDGDFRFKALVDSRSNLTPIDKMYYLIGCLCGSAAEAVRSIPVASDSYDLAWTTLSNRFNRPRMVATSLVVKLLNVPSSTQESLPELTSFLCQFSVSVSLLNALNIPYLGSFLLFALAFRRLPISTRKLFESTVTSDYPSMSKLLTFVESQVSILELIGDSSSKTNKGTTASKPFYDDQQQTAHAASLVTAAPSKTCPCCTEPHLLESCTRFKSWTVEERARWTRENKLCFVCFSAGHWANNCKSKTRCHQCNRRHHHLVHMHSGDQRNREDAPRSDTSLCTSAALHQSISTSVVLGTALVHVRNRAGSWQTLRALIDSASQISAITTACVDQY</sequence>
<evidence type="ECO:0000313" key="1">
    <source>
        <dbReference type="EMBL" id="KAF0710621.1"/>
    </source>
</evidence>
<dbReference type="GO" id="GO:0008270">
    <property type="term" value="F:zinc ion binding"/>
    <property type="evidence" value="ECO:0007669"/>
    <property type="project" value="InterPro"/>
</dbReference>
<gene>
    <name evidence="1" type="ORF">FWK35_00035717</name>
</gene>
<dbReference type="InterPro" id="IPR005312">
    <property type="entry name" value="DUF1759"/>
</dbReference>
<dbReference type="EMBL" id="VUJU01011588">
    <property type="protein sequence ID" value="KAF0710621.1"/>
    <property type="molecule type" value="Genomic_DNA"/>
</dbReference>
<protein>
    <recommendedName>
        <fullName evidence="3">CCHC-type domain-containing protein</fullName>
    </recommendedName>
</protein>
<dbReference type="SUPFAM" id="SSF57756">
    <property type="entry name" value="Retrovirus zinc finger-like domains"/>
    <property type="match status" value="1"/>
</dbReference>
<comment type="caution">
    <text evidence="1">The sequence shown here is derived from an EMBL/GenBank/DDBJ whole genome shotgun (WGS) entry which is preliminary data.</text>
</comment>
<dbReference type="OrthoDB" id="6618528at2759"/>